<dbReference type="SMART" id="SM00849">
    <property type="entry name" value="Lactamase_B"/>
    <property type="match status" value="1"/>
</dbReference>
<evidence type="ECO:0000256" key="5">
    <source>
        <dbReference type="ARBA" id="ARBA00023136"/>
    </source>
</evidence>
<keyword evidence="4 6" id="KW-1133">Transmembrane helix</keyword>
<evidence type="ECO:0000313" key="9">
    <source>
        <dbReference type="Proteomes" id="UP001058602"/>
    </source>
</evidence>
<evidence type="ECO:0000256" key="2">
    <source>
        <dbReference type="ARBA" id="ARBA00022475"/>
    </source>
</evidence>
<feature type="transmembrane region" description="Helical" evidence="6">
    <location>
        <begin position="237"/>
        <end position="259"/>
    </location>
</feature>
<feature type="transmembrane region" description="Helical" evidence="6">
    <location>
        <begin position="25"/>
        <end position="43"/>
    </location>
</feature>
<dbReference type="InterPro" id="IPR004797">
    <property type="entry name" value="Competence_ComEC/Rec2"/>
</dbReference>
<evidence type="ECO:0000256" key="6">
    <source>
        <dbReference type="SAM" id="Phobius"/>
    </source>
</evidence>
<dbReference type="InterPro" id="IPR035681">
    <property type="entry name" value="ComA-like_MBL"/>
</dbReference>
<dbReference type="RefSeq" id="WP_257085252.1">
    <property type="nucleotide sequence ID" value="NZ_CP102096.1"/>
</dbReference>
<feature type="transmembrane region" description="Helical" evidence="6">
    <location>
        <begin position="306"/>
        <end position="323"/>
    </location>
</feature>
<evidence type="ECO:0000256" key="4">
    <source>
        <dbReference type="ARBA" id="ARBA00022989"/>
    </source>
</evidence>
<evidence type="ECO:0000259" key="7">
    <source>
        <dbReference type="SMART" id="SM00849"/>
    </source>
</evidence>
<protein>
    <submittedName>
        <fullName evidence="8">DNA internalization-related competence protein ComEC/Rec2</fullName>
    </submittedName>
</protein>
<gene>
    <name evidence="8" type="ORF">NP165_05185</name>
</gene>
<dbReference type="Pfam" id="PF03772">
    <property type="entry name" value="Competence"/>
    <property type="match status" value="1"/>
</dbReference>
<dbReference type="InterPro" id="IPR004477">
    <property type="entry name" value="ComEC_N"/>
</dbReference>
<dbReference type="Pfam" id="PF00753">
    <property type="entry name" value="Lactamase_B"/>
    <property type="match status" value="1"/>
</dbReference>
<dbReference type="InterPro" id="IPR001279">
    <property type="entry name" value="Metallo-B-lactamas"/>
</dbReference>
<keyword evidence="2" id="KW-1003">Cell membrane</keyword>
<proteinExistence type="predicted"/>
<keyword evidence="5 6" id="KW-0472">Membrane</keyword>
<evidence type="ECO:0000256" key="1">
    <source>
        <dbReference type="ARBA" id="ARBA00004651"/>
    </source>
</evidence>
<dbReference type="SUPFAM" id="SSF56281">
    <property type="entry name" value="Metallo-hydrolase/oxidoreductase"/>
    <property type="match status" value="1"/>
</dbReference>
<feature type="transmembrane region" description="Helical" evidence="6">
    <location>
        <begin position="207"/>
        <end position="225"/>
    </location>
</feature>
<feature type="transmembrane region" description="Helical" evidence="6">
    <location>
        <begin position="335"/>
        <end position="356"/>
    </location>
</feature>
<keyword evidence="9" id="KW-1185">Reference proteome</keyword>
<organism evidence="8 9">
    <name type="scientific">Vibrio japonicus</name>
    <dbReference type="NCBI Taxonomy" id="1824638"/>
    <lineage>
        <taxon>Bacteria</taxon>
        <taxon>Pseudomonadati</taxon>
        <taxon>Pseudomonadota</taxon>
        <taxon>Gammaproteobacteria</taxon>
        <taxon>Vibrionales</taxon>
        <taxon>Vibrionaceae</taxon>
        <taxon>Vibrio</taxon>
    </lineage>
</organism>
<sequence>MPDWIWLAPCFGCLVVSLKLNRLRVLIGPSIACAVILIHGNLLQHQTNELFKAEQNIIINAEVDSFFKQISHGFQGIVVVRSINGRKLNAFEQPKIWLVSPNQLEIGDKLTTQMVIKPITGLMNDVGFDAEKHALAKGVIAKGTIRHSTSFYFVRSGSLRQVIFSRASEQTSRLDNGPLIEALLFGMRHRISDEVWERFKGAGLSHLIAISGLHIGIIFGVGWWAGRILLTISPRMFFAPVLIGLSLAMLYAWLAGFSIPTRRALLMCVLFSALQFSGRYLPLLMKWLVVFAALLVMEPFSTLDMGLWMSMSAVGTIFIYLAVKNRTRRGVGLAIEIQCFIVIAMSPIVAALFQGISLSSVLYNLLFVPWFSFVVIPIAFLSLLVSLWDSSYAMTWQLVNLTLEPVVFLSSFSHFSWLSLSAFHITLLSAFAIIVCLSIWLNRQALVLGIGIAAFATYDWKPTPLWELVVLDVGHGLAVVVIQGRRALVYDTGPSWEGSGITQQVVIPYLQARGIDSLDFFIVSHFDNDHAGGWEEIEGTMNSSVFVSSQHRTGNAECVEGASWEWGDLTLEVLWPPKLVPRAYNPQSCVVKLTSRQAPFSVLLPGDIESIAEWLLLRNKTRLDSDILLVPHHGSKTSSLPQFIDAVSPDYAIASTAKVGRWALPDASVVARYEQRGVIWKETGRSGQVTVEFYPDGYQVEALRESKGRAWYRQMLRKGVE</sequence>
<name>A0ABY5LKA1_9VIBR</name>
<feature type="domain" description="Metallo-beta-lactamase" evidence="7">
    <location>
        <begin position="476"/>
        <end position="658"/>
    </location>
</feature>
<dbReference type="InterPro" id="IPR052159">
    <property type="entry name" value="Competence_DNA_uptake"/>
</dbReference>
<dbReference type="InterPro" id="IPR036866">
    <property type="entry name" value="RibonucZ/Hydroxyglut_hydro"/>
</dbReference>
<feature type="transmembrane region" description="Helical" evidence="6">
    <location>
        <begin position="280"/>
        <end position="300"/>
    </location>
</feature>
<accession>A0ABY5LKA1</accession>
<keyword evidence="3 6" id="KW-0812">Transmembrane</keyword>
<feature type="transmembrane region" description="Helical" evidence="6">
    <location>
        <begin position="362"/>
        <end position="386"/>
    </location>
</feature>
<evidence type="ECO:0000313" key="8">
    <source>
        <dbReference type="EMBL" id="UUM31527.1"/>
    </source>
</evidence>
<dbReference type="PANTHER" id="PTHR30619:SF1">
    <property type="entry name" value="RECOMBINATION PROTEIN 2"/>
    <property type="match status" value="1"/>
</dbReference>
<reference evidence="8" key="1">
    <citation type="submission" date="2022-07" db="EMBL/GenBank/DDBJ databases">
        <title>Complete genome of Vibrio japonicus strain JCM 31412T and phylogenomic assessment of the Nereis clade of the genus Vibrio.</title>
        <authorList>
            <person name="Shlafstein M.D."/>
            <person name="Emsley S.A."/>
            <person name="Ushijima B."/>
            <person name="Videau P."/>
            <person name="Saw J.H."/>
        </authorList>
    </citation>
    <scope>NUCLEOTIDE SEQUENCE</scope>
    <source>
        <strain evidence="8">JCM 31412</strain>
    </source>
</reference>
<dbReference type="PANTHER" id="PTHR30619">
    <property type="entry name" value="DNA INTERNALIZATION/COMPETENCE PROTEIN COMEC/REC2"/>
    <property type="match status" value="1"/>
</dbReference>
<evidence type="ECO:0000256" key="3">
    <source>
        <dbReference type="ARBA" id="ARBA00022692"/>
    </source>
</evidence>
<comment type="subcellular location">
    <subcellularLocation>
        <location evidence="1">Cell membrane</location>
        <topology evidence="1">Multi-pass membrane protein</topology>
    </subcellularLocation>
</comment>
<dbReference type="Proteomes" id="UP001058602">
    <property type="component" value="Chromosome 1"/>
</dbReference>
<dbReference type="CDD" id="cd07731">
    <property type="entry name" value="ComA-like_MBL-fold"/>
    <property type="match status" value="1"/>
</dbReference>
<dbReference type="NCBIfam" id="TIGR00360">
    <property type="entry name" value="ComEC_N-term"/>
    <property type="match status" value="1"/>
</dbReference>
<dbReference type="EMBL" id="CP102096">
    <property type="protein sequence ID" value="UUM31527.1"/>
    <property type="molecule type" value="Genomic_DNA"/>
</dbReference>
<feature type="transmembrane region" description="Helical" evidence="6">
    <location>
        <begin position="423"/>
        <end position="441"/>
    </location>
</feature>
<dbReference type="NCBIfam" id="TIGR00361">
    <property type="entry name" value="ComEC_Rec2"/>
    <property type="match status" value="1"/>
</dbReference>
<dbReference type="Gene3D" id="3.60.15.10">
    <property type="entry name" value="Ribonuclease Z/Hydroxyacylglutathione hydrolase-like"/>
    <property type="match status" value="1"/>
</dbReference>